<evidence type="ECO:0000313" key="1">
    <source>
        <dbReference type="EMBL" id="SVC98989.1"/>
    </source>
</evidence>
<dbReference type="InterPro" id="IPR036240">
    <property type="entry name" value="Gp9-like_sf"/>
</dbReference>
<feature type="non-terminal residue" evidence="1">
    <location>
        <position position="204"/>
    </location>
</feature>
<organism evidence="1">
    <name type="scientific">marine metagenome</name>
    <dbReference type="NCBI Taxonomy" id="408172"/>
    <lineage>
        <taxon>unclassified sequences</taxon>
        <taxon>metagenomes</taxon>
        <taxon>ecological metagenomes</taxon>
    </lineage>
</organism>
<accession>A0A382RMS9</accession>
<sequence>MAVTLVNIGNLANDGTGDDLREAFIKVNNNFTDLNDRNPEQTTASNLLPDDANTKGLFSTVTAFDLKFKSLKAGTNVSFSSDANQITITSSGIVSIQVTTDAGSLTPIGSTGLARFLGAGGVLTTGGGTDVTIDSRLSRETSPSLGGTLDAAANNINNVGTLTVQNVDGLVKGIDVGNIDSVVGFDMGGIVPTAVSNLMQWFES</sequence>
<protein>
    <submittedName>
        <fullName evidence="1">Uncharacterized protein</fullName>
    </submittedName>
</protein>
<reference evidence="1" key="1">
    <citation type="submission" date="2018-05" db="EMBL/GenBank/DDBJ databases">
        <authorList>
            <person name="Lanie J.A."/>
            <person name="Ng W.-L."/>
            <person name="Kazmierczak K.M."/>
            <person name="Andrzejewski T.M."/>
            <person name="Davidsen T.M."/>
            <person name="Wayne K.J."/>
            <person name="Tettelin H."/>
            <person name="Glass J.I."/>
            <person name="Rusch D."/>
            <person name="Podicherti R."/>
            <person name="Tsui H.-C.T."/>
            <person name="Winkler M.E."/>
        </authorList>
    </citation>
    <scope>NUCLEOTIDE SEQUENCE</scope>
</reference>
<dbReference type="SUPFAM" id="SSF50017">
    <property type="entry name" value="gp9"/>
    <property type="match status" value="1"/>
</dbReference>
<name>A0A382RMS9_9ZZZZ</name>
<proteinExistence type="predicted"/>
<dbReference type="EMBL" id="UINC01122891">
    <property type="protein sequence ID" value="SVC98989.1"/>
    <property type="molecule type" value="Genomic_DNA"/>
</dbReference>
<dbReference type="AlphaFoldDB" id="A0A382RMS9"/>
<gene>
    <name evidence="1" type="ORF">METZ01_LOCUS351843</name>
</gene>